<reference evidence="3 4" key="1">
    <citation type="journal article" date="2014" name="PLoS ONE">
        <title>Global Analysis of Gene Expression Profiles in Physic Nut (Jatropha curcas L.) Seedlings Exposed to Salt Stress.</title>
        <authorList>
            <person name="Zhang L."/>
            <person name="Zhang C."/>
            <person name="Wu P."/>
            <person name="Chen Y."/>
            <person name="Li M."/>
            <person name="Jiang H."/>
            <person name="Wu G."/>
        </authorList>
    </citation>
    <scope>NUCLEOTIDE SEQUENCE [LARGE SCALE GENOMIC DNA]</scope>
    <source>
        <strain evidence="4">cv. GZQX0401</strain>
        <tissue evidence="3">Young leaves</tissue>
    </source>
</reference>
<evidence type="ECO:0000313" key="4">
    <source>
        <dbReference type="Proteomes" id="UP000027138"/>
    </source>
</evidence>
<dbReference type="AlphaFoldDB" id="A0A067L208"/>
<feature type="domain" description="Agenet" evidence="2">
    <location>
        <begin position="103"/>
        <end position="163"/>
    </location>
</feature>
<dbReference type="PANTHER" id="PTHR36805:SF7">
    <property type="entry name" value="AGENET DOMAIN-CONTAINING PROTEIN"/>
    <property type="match status" value="1"/>
</dbReference>
<dbReference type="SMART" id="SM00743">
    <property type="entry name" value="Agenet"/>
    <property type="match status" value="1"/>
</dbReference>
<evidence type="ECO:0000313" key="3">
    <source>
        <dbReference type="EMBL" id="KDP42472.1"/>
    </source>
</evidence>
<organism evidence="3 4">
    <name type="scientific">Jatropha curcas</name>
    <name type="common">Barbados nut</name>
    <dbReference type="NCBI Taxonomy" id="180498"/>
    <lineage>
        <taxon>Eukaryota</taxon>
        <taxon>Viridiplantae</taxon>
        <taxon>Streptophyta</taxon>
        <taxon>Embryophyta</taxon>
        <taxon>Tracheophyta</taxon>
        <taxon>Spermatophyta</taxon>
        <taxon>Magnoliopsida</taxon>
        <taxon>eudicotyledons</taxon>
        <taxon>Gunneridae</taxon>
        <taxon>Pentapetalae</taxon>
        <taxon>rosids</taxon>
        <taxon>fabids</taxon>
        <taxon>Malpighiales</taxon>
        <taxon>Euphorbiaceae</taxon>
        <taxon>Crotonoideae</taxon>
        <taxon>Jatropheae</taxon>
        <taxon>Jatropha</taxon>
    </lineage>
</organism>
<keyword evidence="4" id="KW-1185">Reference proteome</keyword>
<gene>
    <name evidence="3" type="ORF">JCGZ_00269</name>
</gene>
<name>A0A067L208_JATCU</name>
<feature type="region of interest" description="Disordered" evidence="1">
    <location>
        <begin position="277"/>
        <end position="298"/>
    </location>
</feature>
<dbReference type="InterPro" id="IPR014002">
    <property type="entry name" value="Agenet_dom_plant"/>
</dbReference>
<dbReference type="OrthoDB" id="1894168at2759"/>
<dbReference type="InterPro" id="IPR008395">
    <property type="entry name" value="Agenet-like_dom"/>
</dbReference>
<dbReference type="PANTHER" id="PTHR36805">
    <property type="entry name" value="AGENET DOMAIN-CONTAINING PROTEIN"/>
    <property type="match status" value="1"/>
</dbReference>
<dbReference type="Proteomes" id="UP000027138">
    <property type="component" value="Unassembled WGS sequence"/>
</dbReference>
<dbReference type="EMBL" id="KK914298">
    <property type="protein sequence ID" value="KDP42472.1"/>
    <property type="molecule type" value="Genomic_DNA"/>
</dbReference>
<evidence type="ECO:0000259" key="2">
    <source>
        <dbReference type="SMART" id="SM00743"/>
    </source>
</evidence>
<sequence>MDGKKIPFKVGQIAEARTFDPGFRGAWFRCKIKEVSWKKRDVRYALEYFDFPDEKVEWTHLYRKTGKSKGAKLVLRPSFPPVYRESQLPDITASSDVVVIVNDAWKVGDLVDWWSDDCYWSGRISEKIGNEKFRIKLFPPPAGEGLSYDASCKDLRPSLDWTPEHGWTVPKPMGSEDCNPCARLVKPVNQAAFKNLTANSVDEGEKDLNTALSSHTSASHLQPPDVSEQEAKDPAVYMETQTLEIKDLRNSGSGKTSCSDSVSTLQIGDASTEVAGDIEGKNSHYDSGPPKKMKTDGSISLNSMCSDTIDAKLLDLEELVNRVKWIKDIFEFGLPLPNSVRPSWKFVEHRASSLPK</sequence>
<dbReference type="STRING" id="180498.A0A067L208"/>
<protein>
    <recommendedName>
        <fullName evidence="2">Agenet domain-containing protein</fullName>
    </recommendedName>
</protein>
<accession>A0A067L208</accession>
<proteinExistence type="predicted"/>
<evidence type="ECO:0000256" key="1">
    <source>
        <dbReference type="SAM" id="MobiDB-lite"/>
    </source>
</evidence>
<dbReference type="Pfam" id="PF05641">
    <property type="entry name" value="Agenet"/>
    <property type="match status" value="1"/>
</dbReference>